<evidence type="ECO:0000313" key="2">
    <source>
        <dbReference type="Proteomes" id="UP000315908"/>
    </source>
</evidence>
<gene>
    <name evidence="1" type="ORF">IQ31_04174</name>
</gene>
<comment type="caution">
    <text evidence="1">The sequence shown here is derived from an EMBL/GenBank/DDBJ whole genome shotgun (WGS) entry which is preliminary data.</text>
</comment>
<organism evidence="1 2">
    <name type="scientific">Sphingobacterium siyangense</name>
    <dbReference type="NCBI Taxonomy" id="459529"/>
    <lineage>
        <taxon>Bacteria</taxon>
        <taxon>Pseudomonadati</taxon>
        <taxon>Bacteroidota</taxon>
        <taxon>Sphingobacteriia</taxon>
        <taxon>Sphingobacteriales</taxon>
        <taxon>Sphingobacteriaceae</taxon>
        <taxon>Sphingobacterium</taxon>
    </lineage>
</organism>
<reference evidence="1 2" key="1">
    <citation type="journal article" date="2015" name="Stand. Genomic Sci.">
        <title>Genomic Encyclopedia of Bacterial and Archaeal Type Strains, Phase III: the genomes of soil and plant-associated and newly described type strains.</title>
        <authorList>
            <person name="Whitman W.B."/>
            <person name="Woyke T."/>
            <person name="Klenk H.P."/>
            <person name="Zhou Y."/>
            <person name="Lilburn T.G."/>
            <person name="Beck B.J."/>
            <person name="De Vos P."/>
            <person name="Vandamme P."/>
            <person name="Eisen J.A."/>
            <person name="Garrity G."/>
            <person name="Hugenholtz P."/>
            <person name="Kyrpides N.C."/>
        </authorList>
    </citation>
    <scope>NUCLEOTIDE SEQUENCE [LARGE SCALE GENOMIC DNA]</scope>
    <source>
        <strain evidence="1 2">CGMCC 1.6855</strain>
    </source>
</reference>
<sequence>MPLERVKRYETAGKPGSISLRYGNVYFLKFVIKESYNPIC</sequence>
<accession>A0A562M9M0</accession>
<evidence type="ECO:0000313" key="1">
    <source>
        <dbReference type="EMBL" id="TWI16639.1"/>
    </source>
</evidence>
<name>A0A562M9M0_9SPHI</name>
<proteinExistence type="predicted"/>
<protein>
    <submittedName>
        <fullName evidence="1">Uncharacterized protein</fullName>
    </submittedName>
</protein>
<dbReference type="AlphaFoldDB" id="A0A562M9M0"/>
<dbReference type="Proteomes" id="UP000315908">
    <property type="component" value="Unassembled WGS sequence"/>
</dbReference>
<dbReference type="EMBL" id="VLKR01000027">
    <property type="protein sequence ID" value="TWI16639.1"/>
    <property type="molecule type" value="Genomic_DNA"/>
</dbReference>